<proteinExistence type="predicted"/>
<sequence>MGERQAPRHHGLLNGGGCHAVTKNPFMSRILQPILNLVRLVLSQAIVLCGFVLVQRMGWRLPLGLFEILLIQGVLSALIGRLIGLWWFWVPVQILLPFAVVYNDVVPAWAYGVAFIACVLVFWNGAKEQVPFYMTNRQTWEAIGDLVARQNARRVADLGSGTGGIVTFLAKHHPTVQVDGYETAPLLTLVSKLWVALIRRPNAAILYKSLWDADLSQYDVIYCFLSPVPMPGLYEKAKAEMRSGTILVSNSFEVPGVAPLEILKVDDARQTKLFLYRF</sequence>
<organism evidence="5 6">
    <name type="scientific">Agrobacterium larrymoorei</name>
    <dbReference type="NCBI Taxonomy" id="160699"/>
    <lineage>
        <taxon>Bacteria</taxon>
        <taxon>Pseudomonadati</taxon>
        <taxon>Pseudomonadota</taxon>
        <taxon>Alphaproteobacteria</taxon>
        <taxon>Hyphomicrobiales</taxon>
        <taxon>Rhizobiaceae</taxon>
        <taxon>Rhizobium/Agrobacterium group</taxon>
        <taxon>Agrobacterium</taxon>
    </lineage>
</organism>
<dbReference type="EMBL" id="JAVIZC010000003">
    <property type="protein sequence ID" value="MDR6101964.1"/>
    <property type="molecule type" value="Genomic_DNA"/>
</dbReference>
<gene>
    <name evidence="5" type="ORF">QE369_002161</name>
</gene>
<dbReference type="CDD" id="cd02440">
    <property type="entry name" value="AdoMet_MTases"/>
    <property type="match status" value="1"/>
</dbReference>
<evidence type="ECO:0000256" key="1">
    <source>
        <dbReference type="ARBA" id="ARBA00022603"/>
    </source>
</evidence>
<keyword evidence="4" id="KW-0812">Transmembrane</keyword>
<evidence type="ECO:0000313" key="6">
    <source>
        <dbReference type="Proteomes" id="UP001255601"/>
    </source>
</evidence>
<dbReference type="Gene3D" id="3.40.50.150">
    <property type="entry name" value="Vaccinia Virus protein VP39"/>
    <property type="match status" value="1"/>
</dbReference>
<keyword evidence="4" id="KW-1133">Transmembrane helix</keyword>
<comment type="caution">
    <text evidence="5">The sequence shown here is derived from an EMBL/GenBank/DDBJ whole genome shotgun (WGS) entry which is preliminary data.</text>
</comment>
<dbReference type="InterPro" id="IPR029063">
    <property type="entry name" value="SAM-dependent_MTases_sf"/>
</dbReference>
<feature type="transmembrane region" description="Helical" evidence="4">
    <location>
        <begin position="66"/>
        <end position="88"/>
    </location>
</feature>
<keyword evidence="4" id="KW-0472">Membrane</keyword>
<protein>
    <recommendedName>
        <fullName evidence="7">Trans-aconitate methyltransferase</fullName>
    </recommendedName>
</protein>
<dbReference type="GO" id="GO:0032259">
    <property type="term" value="P:methylation"/>
    <property type="evidence" value="ECO:0007669"/>
    <property type="project" value="UniProtKB-KW"/>
</dbReference>
<dbReference type="SUPFAM" id="SSF53335">
    <property type="entry name" value="S-adenosyl-L-methionine-dependent methyltransferases"/>
    <property type="match status" value="1"/>
</dbReference>
<accession>A0AAJ2ERM6</accession>
<dbReference type="InterPro" id="IPR026170">
    <property type="entry name" value="FAM173A/B"/>
</dbReference>
<dbReference type="GO" id="GO:0016279">
    <property type="term" value="F:protein-lysine N-methyltransferase activity"/>
    <property type="evidence" value="ECO:0007669"/>
    <property type="project" value="InterPro"/>
</dbReference>
<dbReference type="PANTHER" id="PTHR13610">
    <property type="entry name" value="METHYLTRANSFERASE DOMAIN-CONTAINING PROTEIN"/>
    <property type="match status" value="1"/>
</dbReference>
<keyword evidence="2" id="KW-0808">Transferase</keyword>
<evidence type="ECO:0000256" key="2">
    <source>
        <dbReference type="ARBA" id="ARBA00022679"/>
    </source>
</evidence>
<dbReference type="Proteomes" id="UP001255601">
    <property type="component" value="Unassembled WGS sequence"/>
</dbReference>
<evidence type="ECO:0000313" key="5">
    <source>
        <dbReference type="EMBL" id="MDR6101964.1"/>
    </source>
</evidence>
<reference evidence="5" key="1">
    <citation type="submission" date="2023-08" db="EMBL/GenBank/DDBJ databases">
        <title>Functional and genomic diversity of the sorghum phyllosphere microbiome.</title>
        <authorList>
            <person name="Shade A."/>
        </authorList>
    </citation>
    <scope>NUCLEOTIDE SEQUENCE</scope>
    <source>
        <strain evidence="5">SORGH_AS_0974</strain>
    </source>
</reference>
<evidence type="ECO:0000256" key="3">
    <source>
        <dbReference type="ARBA" id="ARBA00022691"/>
    </source>
</evidence>
<name>A0AAJ2ERM6_9HYPH</name>
<feature type="transmembrane region" description="Helical" evidence="4">
    <location>
        <begin position="34"/>
        <end position="54"/>
    </location>
</feature>
<dbReference type="AlphaFoldDB" id="A0AAJ2ERM6"/>
<keyword evidence="1" id="KW-0489">Methyltransferase</keyword>
<evidence type="ECO:0000256" key="4">
    <source>
        <dbReference type="SAM" id="Phobius"/>
    </source>
</evidence>
<keyword evidence="3" id="KW-0949">S-adenosyl-L-methionine</keyword>
<dbReference type="PANTHER" id="PTHR13610:SF9">
    <property type="entry name" value="FI06469P"/>
    <property type="match status" value="1"/>
</dbReference>
<feature type="transmembrane region" description="Helical" evidence="4">
    <location>
        <begin position="108"/>
        <end position="126"/>
    </location>
</feature>
<evidence type="ECO:0008006" key="7">
    <source>
        <dbReference type="Google" id="ProtNLM"/>
    </source>
</evidence>